<dbReference type="SMART" id="SM00415">
    <property type="entry name" value="HSF"/>
    <property type="match status" value="1"/>
</dbReference>
<accession>A0A6G0WPE9</accession>
<evidence type="ECO:0000256" key="3">
    <source>
        <dbReference type="ARBA" id="ARBA00023242"/>
    </source>
</evidence>
<evidence type="ECO:0000313" key="6">
    <source>
        <dbReference type="EMBL" id="KAF0729261.1"/>
    </source>
</evidence>
<dbReference type="GO" id="GO:0003700">
    <property type="term" value="F:DNA-binding transcription factor activity"/>
    <property type="evidence" value="ECO:0007669"/>
    <property type="project" value="InterPro"/>
</dbReference>
<dbReference type="Pfam" id="PF00447">
    <property type="entry name" value="HSF_DNA-bind"/>
    <property type="match status" value="1"/>
</dbReference>
<dbReference type="PANTHER" id="PTHR10015">
    <property type="entry name" value="HEAT SHOCK TRANSCRIPTION FACTOR"/>
    <property type="match status" value="1"/>
</dbReference>
<dbReference type="AlphaFoldDB" id="A0A6G0WPE9"/>
<dbReference type="FunFam" id="1.10.10.10:FF:000286">
    <property type="entry name" value="Heat shock transcription factor"/>
    <property type="match status" value="1"/>
</dbReference>
<comment type="subcellular location">
    <subcellularLocation>
        <location evidence="1">Nucleus</location>
    </subcellularLocation>
</comment>
<keyword evidence="7" id="KW-1185">Reference proteome</keyword>
<evidence type="ECO:0000256" key="1">
    <source>
        <dbReference type="ARBA" id="ARBA00004123"/>
    </source>
</evidence>
<dbReference type="InterPro" id="IPR036390">
    <property type="entry name" value="WH_DNA-bd_sf"/>
</dbReference>
<protein>
    <recommendedName>
        <fullName evidence="5">HSF-type DNA-binding domain-containing protein</fullName>
    </recommendedName>
</protein>
<dbReference type="SUPFAM" id="SSF46785">
    <property type="entry name" value="Winged helix' DNA-binding domain"/>
    <property type="match status" value="1"/>
</dbReference>
<gene>
    <name evidence="6" type="ORF">Ae201684_013010</name>
</gene>
<evidence type="ECO:0000313" key="7">
    <source>
        <dbReference type="Proteomes" id="UP000481153"/>
    </source>
</evidence>
<sequence length="208" mass="24200">MILDDLKRKRMTGIPKFLRSLYRMLEVEDPSVICWTVDGCAIQILSERRLETEILRKYFNHEKASSFQRQLNNFGFRKWTKTQSHVCTFSHPCFLRHRPELLPQVLRKSPRSASNTPKAMHLDNQENVCNNNPAVFTFDDATILLTKQHVLPLDLLRLDEPTMWTDTDQAATSSFLVLPDEKSPEAWEMPPPTDFDFAFLFDDPTTVV</sequence>
<comment type="caution">
    <text evidence="6">The sequence shown here is derived from an EMBL/GenBank/DDBJ whole genome shotgun (WGS) entry which is preliminary data.</text>
</comment>
<dbReference type="GO" id="GO:0005634">
    <property type="term" value="C:nucleus"/>
    <property type="evidence" value="ECO:0007669"/>
    <property type="project" value="UniProtKB-SubCell"/>
</dbReference>
<dbReference type="EMBL" id="VJMJ01000166">
    <property type="protein sequence ID" value="KAF0729261.1"/>
    <property type="molecule type" value="Genomic_DNA"/>
</dbReference>
<proteinExistence type="inferred from homology"/>
<comment type="similarity">
    <text evidence="4">Belongs to the HSF family.</text>
</comment>
<evidence type="ECO:0000256" key="4">
    <source>
        <dbReference type="RuleBase" id="RU004020"/>
    </source>
</evidence>
<dbReference type="PANTHER" id="PTHR10015:SF427">
    <property type="entry name" value="HEAT SHOCK FACTOR PROTEIN"/>
    <property type="match status" value="1"/>
</dbReference>
<dbReference type="InterPro" id="IPR036388">
    <property type="entry name" value="WH-like_DNA-bd_sf"/>
</dbReference>
<feature type="domain" description="HSF-type DNA-binding" evidence="5">
    <location>
        <begin position="13"/>
        <end position="108"/>
    </location>
</feature>
<organism evidence="6 7">
    <name type="scientific">Aphanomyces euteiches</name>
    <dbReference type="NCBI Taxonomy" id="100861"/>
    <lineage>
        <taxon>Eukaryota</taxon>
        <taxon>Sar</taxon>
        <taxon>Stramenopiles</taxon>
        <taxon>Oomycota</taxon>
        <taxon>Saprolegniomycetes</taxon>
        <taxon>Saprolegniales</taxon>
        <taxon>Verrucalvaceae</taxon>
        <taxon>Aphanomyces</taxon>
    </lineage>
</organism>
<dbReference type="Proteomes" id="UP000481153">
    <property type="component" value="Unassembled WGS sequence"/>
</dbReference>
<dbReference type="VEuPathDB" id="FungiDB:AeMF1_014994"/>
<name>A0A6G0WPE9_9STRA</name>
<dbReference type="GO" id="GO:0043565">
    <property type="term" value="F:sequence-specific DNA binding"/>
    <property type="evidence" value="ECO:0007669"/>
    <property type="project" value="InterPro"/>
</dbReference>
<keyword evidence="3" id="KW-0539">Nucleus</keyword>
<evidence type="ECO:0000256" key="2">
    <source>
        <dbReference type="ARBA" id="ARBA00023125"/>
    </source>
</evidence>
<dbReference type="Gene3D" id="1.10.10.10">
    <property type="entry name" value="Winged helix-like DNA-binding domain superfamily/Winged helix DNA-binding domain"/>
    <property type="match status" value="1"/>
</dbReference>
<dbReference type="InterPro" id="IPR000232">
    <property type="entry name" value="HSF_DNA-bd"/>
</dbReference>
<reference evidence="6 7" key="1">
    <citation type="submission" date="2019-07" db="EMBL/GenBank/DDBJ databases">
        <title>Genomics analysis of Aphanomyces spp. identifies a new class of oomycete effector associated with host adaptation.</title>
        <authorList>
            <person name="Gaulin E."/>
        </authorList>
    </citation>
    <scope>NUCLEOTIDE SEQUENCE [LARGE SCALE GENOMIC DNA]</scope>
    <source>
        <strain evidence="6 7">ATCC 201684</strain>
    </source>
</reference>
<evidence type="ECO:0000259" key="5">
    <source>
        <dbReference type="SMART" id="SM00415"/>
    </source>
</evidence>
<keyword evidence="2" id="KW-0238">DNA-binding</keyword>